<protein>
    <submittedName>
        <fullName evidence="6">TetR/AcrR family transcriptional regulator</fullName>
    </submittedName>
</protein>
<dbReference type="PROSITE" id="PS50977">
    <property type="entry name" value="HTH_TETR_2"/>
    <property type="match status" value="1"/>
</dbReference>
<keyword evidence="3" id="KW-0804">Transcription</keyword>
<dbReference type="InterPro" id="IPR050109">
    <property type="entry name" value="HTH-type_TetR-like_transc_reg"/>
</dbReference>
<dbReference type="Proteomes" id="UP001596524">
    <property type="component" value="Unassembled WGS sequence"/>
</dbReference>
<dbReference type="Pfam" id="PF00440">
    <property type="entry name" value="TetR_N"/>
    <property type="match status" value="1"/>
</dbReference>
<evidence type="ECO:0000313" key="6">
    <source>
        <dbReference type="EMBL" id="MFC7361320.1"/>
    </source>
</evidence>
<dbReference type="Gene3D" id="1.10.357.10">
    <property type="entry name" value="Tetracycline Repressor, domain 2"/>
    <property type="match status" value="1"/>
</dbReference>
<dbReference type="EMBL" id="JBHTCH010000017">
    <property type="protein sequence ID" value="MFC7361320.1"/>
    <property type="molecule type" value="Genomic_DNA"/>
</dbReference>
<dbReference type="RefSeq" id="WP_255890904.1">
    <property type="nucleotide sequence ID" value="NZ_JAFMZM010000004.1"/>
</dbReference>
<keyword evidence="2 4" id="KW-0238">DNA-binding</keyword>
<evidence type="ECO:0000256" key="4">
    <source>
        <dbReference type="PROSITE-ProRule" id="PRU00335"/>
    </source>
</evidence>
<dbReference type="PANTHER" id="PTHR30055">
    <property type="entry name" value="HTH-TYPE TRANSCRIPTIONAL REGULATOR RUTR"/>
    <property type="match status" value="1"/>
</dbReference>
<gene>
    <name evidence="6" type="ORF">ACFQO6_13660</name>
</gene>
<evidence type="ECO:0000256" key="1">
    <source>
        <dbReference type="ARBA" id="ARBA00023015"/>
    </source>
</evidence>
<name>A0ABW2N5Z1_9ACTN</name>
<sequence>MERERMQDIALDLFARLGYEATSVDDIATAAGLSRSTFFRLFGSKEAVVFFDHDALLARVEERLANSGAEGTLATVTDAVKLVLMHFIAEGERARARYGLTSTVAALKEREIVSGARYQSLFRRYLSAWGDGSPSSELRAELMAASVVAAHNHVLRRWLRGETDDPHTEVEAALADVHRTHGASQVDAPALIIVPSGTSLKQVEAAVRRLVDPSHSAP</sequence>
<dbReference type="Gene3D" id="1.10.10.60">
    <property type="entry name" value="Homeodomain-like"/>
    <property type="match status" value="1"/>
</dbReference>
<dbReference type="InterPro" id="IPR009057">
    <property type="entry name" value="Homeodomain-like_sf"/>
</dbReference>
<proteinExistence type="predicted"/>
<dbReference type="InterPro" id="IPR001647">
    <property type="entry name" value="HTH_TetR"/>
</dbReference>
<dbReference type="SUPFAM" id="SSF46689">
    <property type="entry name" value="Homeodomain-like"/>
    <property type="match status" value="1"/>
</dbReference>
<keyword evidence="1" id="KW-0805">Transcription regulation</keyword>
<evidence type="ECO:0000313" key="7">
    <source>
        <dbReference type="Proteomes" id="UP001596524"/>
    </source>
</evidence>
<evidence type="ECO:0000256" key="3">
    <source>
        <dbReference type="ARBA" id="ARBA00023163"/>
    </source>
</evidence>
<organism evidence="6 7">
    <name type="scientific">Nocardioides astragali</name>
    <dbReference type="NCBI Taxonomy" id="1776736"/>
    <lineage>
        <taxon>Bacteria</taxon>
        <taxon>Bacillati</taxon>
        <taxon>Actinomycetota</taxon>
        <taxon>Actinomycetes</taxon>
        <taxon>Propionibacteriales</taxon>
        <taxon>Nocardioidaceae</taxon>
        <taxon>Nocardioides</taxon>
    </lineage>
</organism>
<dbReference type="PRINTS" id="PR00455">
    <property type="entry name" value="HTHTETR"/>
</dbReference>
<comment type="caution">
    <text evidence="6">The sequence shown here is derived from an EMBL/GenBank/DDBJ whole genome shotgun (WGS) entry which is preliminary data.</text>
</comment>
<evidence type="ECO:0000256" key="2">
    <source>
        <dbReference type="ARBA" id="ARBA00023125"/>
    </source>
</evidence>
<feature type="DNA-binding region" description="H-T-H motif" evidence="4">
    <location>
        <begin position="23"/>
        <end position="42"/>
    </location>
</feature>
<feature type="domain" description="HTH tetR-type" evidence="5">
    <location>
        <begin position="1"/>
        <end position="60"/>
    </location>
</feature>
<dbReference type="PANTHER" id="PTHR30055:SF234">
    <property type="entry name" value="HTH-TYPE TRANSCRIPTIONAL REGULATOR BETI"/>
    <property type="match status" value="1"/>
</dbReference>
<reference evidence="7" key="1">
    <citation type="journal article" date="2019" name="Int. J. Syst. Evol. Microbiol.">
        <title>The Global Catalogue of Microorganisms (GCM) 10K type strain sequencing project: providing services to taxonomists for standard genome sequencing and annotation.</title>
        <authorList>
            <consortium name="The Broad Institute Genomics Platform"/>
            <consortium name="The Broad Institute Genome Sequencing Center for Infectious Disease"/>
            <person name="Wu L."/>
            <person name="Ma J."/>
        </authorList>
    </citation>
    <scope>NUCLEOTIDE SEQUENCE [LARGE SCALE GENOMIC DNA]</scope>
    <source>
        <strain evidence="7">FCH27</strain>
    </source>
</reference>
<evidence type="ECO:0000259" key="5">
    <source>
        <dbReference type="PROSITE" id="PS50977"/>
    </source>
</evidence>
<keyword evidence="7" id="KW-1185">Reference proteome</keyword>
<accession>A0ABW2N5Z1</accession>